<dbReference type="AlphaFoldDB" id="A0ABD3N5R2"/>
<keyword evidence="3" id="KW-1185">Reference proteome</keyword>
<evidence type="ECO:0000313" key="3">
    <source>
        <dbReference type="Proteomes" id="UP001530315"/>
    </source>
</evidence>
<protein>
    <submittedName>
        <fullName evidence="2">Uncharacterized protein</fullName>
    </submittedName>
</protein>
<organism evidence="2 3">
    <name type="scientific">Stephanodiscus triporus</name>
    <dbReference type="NCBI Taxonomy" id="2934178"/>
    <lineage>
        <taxon>Eukaryota</taxon>
        <taxon>Sar</taxon>
        <taxon>Stramenopiles</taxon>
        <taxon>Ochrophyta</taxon>
        <taxon>Bacillariophyta</taxon>
        <taxon>Coscinodiscophyceae</taxon>
        <taxon>Thalassiosirophycidae</taxon>
        <taxon>Stephanodiscales</taxon>
        <taxon>Stephanodiscaceae</taxon>
        <taxon>Stephanodiscus</taxon>
    </lineage>
</organism>
<accession>A0ABD3N5R2</accession>
<gene>
    <name evidence="2" type="ORF">ACHAW5_000110</name>
</gene>
<dbReference type="InterPro" id="IPR011990">
    <property type="entry name" value="TPR-like_helical_dom_sf"/>
</dbReference>
<evidence type="ECO:0000256" key="1">
    <source>
        <dbReference type="SAM" id="MobiDB-lite"/>
    </source>
</evidence>
<dbReference type="Gene3D" id="1.25.40.10">
    <property type="entry name" value="Tetratricopeptide repeat domain"/>
    <property type="match status" value="1"/>
</dbReference>
<dbReference type="Proteomes" id="UP001530315">
    <property type="component" value="Unassembled WGS sequence"/>
</dbReference>
<name>A0ABD3N5R2_9STRA</name>
<reference evidence="2 3" key="1">
    <citation type="submission" date="2024-10" db="EMBL/GenBank/DDBJ databases">
        <title>Updated reference genomes for cyclostephanoid diatoms.</title>
        <authorList>
            <person name="Roberts W.R."/>
            <person name="Alverson A.J."/>
        </authorList>
    </citation>
    <scope>NUCLEOTIDE SEQUENCE [LARGE SCALE GENOMIC DNA]</scope>
    <source>
        <strain evidence="2 3">AJA276-08</strain>
    </source>
</reference>
<evidence type="ECO:0000313" key="2">
    <source>
        <dbReference type="EMBL" id="KAL3771455.1"/>
    </source>
</evidence>
<dbReference type="EMBL" id="JALLAZ020001602">
    <property type="protein sequence ID" value="KAL3771455.1"/>
    <property type="molecule type" value="Genomic_DNA"/>
</dbReference>
<proteinExistence type="predicted"/>
<comment type="caution">
    <text evidence="2">The sequence shown here is derived from an EMBL/GenBank/DDBJ whole genome shotgun (WGS) entry which is preliminary data.</text>
</comment>
<feature type="region of interest" description="Disordered" evidence="1">
    <location>
        <begin position="1"/>
        <end position="22"/>
    </location>
</feature>
<sequence length="219" mass="25227">MRTNNAGDASATQTRQSLVSSEVPSDRDLLQLDKDFVGLATKHYYARVLIKMGKWDCAEKIYRRIIEELTYESELSGGRDCDHTKLAVSTLLLALHMQRTGDVRATRSVFLRFFRRVALTHDRVGSDGEDYEYDGEGGQKCSCSAKVLQAYALFEMKNGLSTKSLEIIRRAVEMDEELRPVLGWKQFRDAAEGRTYAPTFSFRKTTWQHQRQLRKRMQE</sequence>